<dbReference type="EMBL" id="FPBO01000037">
    <property type="protein sequence ID" value="SFV12943.1"/>
    <property type="molecule type" value="Genomic_DNA"/>
</dbReference>
<proteinExistence type="inferred from homology"/>
<organism evidence="3 4">
    <name type="scientific">Pseudoduganella namucuonensis</name>
    <dbReference type="NCBI Taxonomy" id="1035707"/>
    <lineage>
        <taxon>Bacteria</taxon>
        <taxon>Pseudomonadati</taxon>
        <taxon>Pseudomonadota</taxon>
        <taxon>Betaproteobacteria</taxon>
        <taxon>Burkholderiales</taxon>
        <taxon>Oxalobacteraceae</taxon>
        <taxon>Telluria group</taxon>
        <taxon>Pseudoduganella</taxon>
    </lineage>
</organism>
<dbReference type="GO" id="GO:0016787">
    <property type="term" value="F:hydrolase activity"/>
    <property type="evidence" value="ECO:0007669"/>
    <property type="project" value="UniProtKB-KW"/>
</dbReference>
<sequence>MNSLTVCGASPRGEVLPVVVDAHHHLWDLSAGRYPWLQDGYNADTFMGDYTALARDFQHAHYAEARRGVRVKATVHIEAERARDEQLAETRWLHQTAGLWGFPNAVVAHAWLDRPDSEDMLLAQLEFPLVRGIRCKPATTGRPDLAPPGGPGSMRDPRWQDGLALLDKHGLSLDLRVPYWHLAEAADVLAGFPGLRVALNHAGLPWDRSEDGLAHWRRGMAGLAALPNVTVKLSEFGVRGRPWDYASNARVVADVLAMFGPGRCMFGSNFPVASLRIGYAPLVGNLRRMLDGLDEGQRDAVFHRNALDFYRIALTESAL</sequence>
<reference evidence="4" key="1">
    <citation type="submission" date="2016-10" db="EMBL/GenBank/DDBJ databases">
        <authorList>
            <person name="Varghese N."/>
            <person name="Submissions S."/>
        </authorList>
    </citation>
    <scope>NUCLEOTIDE SEQUENCE [LARGE SCALE GENOMIC DNA]</scope>
    <source>
        <strain evidence="4">CGMCC 1.11014</strain>
    </source>
</reference>
<keyword evidence="3" id="KW-0378">Hydrolase</keyword>
<keyword evidence="4" id="KW-1185">Reference proteome</keyword>
<dbReference type="InterPro" id="IPR032466">
    <property type="entry name" value="Metal_Hydrolase"/>
</dbReference>
<dbReference type="Pfam" id="PF04909">
    <property type="entry name" value="Amidohydro_2"/>
    <property type="match status" value="1"/>
</dbReference>
<evidence type="ECO:0000313" key="3">
    <source>
        <dbReference type="EMBL" id="SFV12943.1"/>
    </source>
</evidence>
<dbReference type="PANTHER" id="PTHR43569">
    <property type="entry name" value="AMIDOHYDROLASE"/>
    <property type="match status" value="1"/>
</dbReference>
<protein>
    <submittedName>
        <fullName evidence="3">Predicted metal-dependent hydrolase, TIM-barrel fold</fullName>
    </submittedName>
</protein>
<dbReference type="InterPro" id="IPR006680">
    <property type="entry name" value="Amidohydro-rel"/>
</dbReference>
<dbReference type="PANTHER" id="PTHR43569:SF1">
    <property type="entry name" value="BLL3371 PROTEIN"/>
    <property type="match status" value="1"/>
</dbReference>
<accession>A0A1I7LTD8</accession>
<dbReference type="Gene3D" id="3.20.20.140">
    <property type="entry name" value="Metal-dependent hydrolases"/>
    <property type="match status" value="1"/>
</dbReference>
<evidence type="ECO:0000256" key="1">
    <source>
        <dbReference type="ARBA" id="ARBA00038310"/>
    </source>
</evidence>
<gene>
    <name evidence="3" type="ORF">SAMN05216552_103741</name>
</gene>
<dbReference type="OrthoDB" id="9787654at2"/>
<evidence type="ECO:0000259" key="2">
    <source>
        <dbReference type="Pfam" id="PF04909"/>
    </source>
</evidence>
<dbReference type="InterPro" id="IPR052350">
    <property type="entry name" value="Metallo-dep_Lactonases"/>
</dbReference>
<comment type="similarity">
    <text evidence="1">Belongs to the metallo-dependent hydrolases superfamily.</text>
</comment>
<dbReference type="SUPFAM" id="SSF51556">
    <property type="entry name" value="Metallo-dependent hydrolases"/>
    <property type="match status" value="1"/>
</dbReference>
<feature type="domain" description="Amidohydrolase-related" evidence="2">
    <location>
        <begin position="20"/>
        <end position="312"/>
    </location>
</feature>
<dbReference type="AlphaFoldDB" id="A0A1I7LTD8"/>
<evidence type="ECO:0000313" key="4">
    <source>
        <dbReference type="Proteomes" id="UP000199391"/>
    </source>
</evidence>
<dbReference type="STRING" id="1035707.SAMN05216552_103741"/>
<dbReference type="Proteomes" id="UP000199391">
    <property type="component" value="Unassembled WGS sequence"/>
</dbReference>
<name>A0A1I7LTD8_9BURK</name>